<reference evidence="5" key="1">
    <citation type="journal article" date="2019" name="Int. J. Syst. Evol. Microbiol.">
        <title>The Global Catalogue of Microorganisms (GCM) 10K type strain sequencing project: providing services to taxonomists for standard genome sequencing and annotation.</title>
        <authorList>
            <consortium name="The Broad Institute Genomics Platform"/>
            <consortium name="The Broad Institute Genome Sequencing Center for Infectious Disease"/>
            <person name="Wu L."/>
            <person name="Ma J."/>
        </authorList>
    </citation>
    <scope>NUCLEOTIDE SEQUENCE [LARGE SCALE GENOMIC DNA]</scope>
    <source>
        <strain evidence="5">PCU 347</strain>
    </source>
</reference>
<comment type="caution">
    <text evidence="4">The sequence shown here is derived from an EMBL/GenBank/DDBJ whole genome shotgun (WGS) entry which is preliminary data.</text>
</comment>
<dbReference type="Proteomes" id="UP001595824">
    <property type="component" value="Unassembled WGS sequence"/>
</dbReference>
<evidence type="ECO:0000313" key="4">
    <source>
        <dbReference type="EMBL" id="MFC4327620.1"/>
    </source>
</evidence>
<feature type="region of interest" description="Disordered" evidence="1">
    <location>
        <begin position="376"/>
        <end position="413"/>
    </location>
</feature>
<dbReference type="RefSeq" id="WP_381737477.1">
    <property type="nucleotide sequence ID" value="NZ_JBHSDP010000008.1"/>
</dbReference>
<dbReference type="InterPro" id="IPR056920">
    <property type="entry name" value="PRTase-CE"/>
</dbReference>
<feature type="domain" description="PRTase-CE" evidence="2">
    <location>
        <begin position="12"/>
        <end position="274"/>
    </location>
</feature>
<dbReference type="InterPro" id="IPR057055">
    <property type="entry name" value="wHTH-PRTase_assoc"/>
</dbReference>
<evidence type="ECO:0000256" key="1">
    <source>
        <dbReference type="SAM" id="MobiDB-lite"/>
    </source>
</evidence>
<accession>A0ABV8TAH1</accession>
<gene>
    <name evidence="4" type="ORF">ACFPC0_07210</name>
</gene>
<proteinExistence type="predicted"/>
<feature type="domain" description="PRTase associated wHTH" evidence="3">
    <location>
        <begin position="326"/>
        <end position="409"/>
    </location>
</feature>
<organism evidence="4 5">
    <name type="scientific">Streptomyces andamanensis</name>
    <dbReference type="NCBI Taxonomy" id="1565035"/>
    <lineage>
        <taxon>Bacteria</taxon>
        <taxon>Bacillati</taxon>
        <taxon>Actinomycetota</taxon>
        <taxon>Actinomycetes</taxon>
        <taxon>Kitasatosporales</taxon>
        <taxon>Streptomycetaceae</taxon>
        <taxon>Streptomyces</taxon>
    </lineage>
</organism>
<dbReference type="EMBL" id="JBHSDP010000008">
    <property type="protein sequence ID" value="MFC4327620.1"/>
    <property type="molecule type" value="Genomic_DNA"/>
</dbReference>
<evidence type="ECO:0000259" key="3">
    <source>
        <dbReference type="Pfam" id="PF24409"/>
    </source>
</evidence>
<name>A0ABV8TAH1_9ACTN</name>
<dbReference type="Pfam" id="PF24409">
    <property type="entry name" value="wHTH-PRTase_assc"/>
    <property type="match status" value="1"/>
</dbReference>
<sequence>MDRPSDTTQGSTWLGNFLPEEKALAKLLLDSLQICFDSTLRAKLASLLKDVVDGLTTPIAIVPVRELGSPTPSNSDEESIGPEEVIFPPLDQPFQPLAGSEGLVGNVIRESLGAYPDRTRLSYPESIDDMRNVRTRSILLVEDYCGTGDRMQGYVDHWMRNKTIRSWHSYGFIRFHVASYAISSRALKKLKRNPKIESVRYSTMAADFASAKWTPTEAAGIRDICRKYSKMSNMTLGFKESEALFVMQHTVPNNTPCILWQNRAKGVKDWVPLFADRRMSPNMQETWSDYVLEQSSAQRELDLRQLASRGELAAAASGDAALVVIEMLQAAEQGIRAEVRLARYLGMTESRAAELKALCIRMGLLDMAGRLTDAGRSGLKEAQPEPLEPGRSSRLKGSDLPYYPESLRGVRDV</sequence>
<evidence type="ECO:0000313" key="5">
    <source>
        <dbReference type="Proteomes" id="UP001595824"/>
    </source>
</evidence>
<protein>
    <submittedName>
        <fullName evidence="4">Uncharacterized protein</fullName>
    </submittedName>
</protein>
<keyword evidence="5" id="KW-1185">Reference proteome</keyword>
<dbReference type="Pfam" id="PF24390">
    <property type="entry name" value="PRTase-CE"/>
    <property type="match status" value="1"/>
</dbReference>
<evidence type="ECO:0000259" key="2">
    <source>
        <dbReference type="Pfam" id="PF24390"/>
    </source>
</evidence>